<dbReference type="RefSeq" id="WP_185695011.1">
    <property type="nucleotide sequence ID" value="NZ_JACHVA010000143.1"/>
</dbReference>
<feature type="region of interest" description="Disordered" evidence="1">
    <location>
        <begin position="25"/>
        <end position="70"/>
    </location>
</feature>
<comment type="caution">
    <text evidence="2">The sequence shown here is derived from an EMBL/GenBank/DDBJ whole genome shotgun (WGS) entry which is preliminary data.</text>
</comment>
<keyword evidence="3" id="KW-1185">Reference proteome</keyword>
<evidence type="ECO:0000313" key="3">
    <source>
        <dbReference type="Proteomes" id="UP000525652"/>
    </source>
</evidence>
<sequence length="170" mass="18991">MKLRAWILIPLALCLFVFWISTRQPESRPAPAPATVREKTSPREPILPTTAPHNPTSPLAQKINQPDQSPQRDLEIVYTLLNQTRLFVKDLATRPLGTNAEFTAVLTGNNSLRLAAIPANHPAINPSGELTDRWGTPLFFHPLSSENTTLRSAGPDRQLFTEDDYVYPNQ</sequence>
<dbReference type="EMBL" id="JACHVA010000143">
    <property type="protein sequence ID" value="MBC2604401.1"/>
    <property type="molecule type" value="Genomic_DNA"/>
</dbReference>
<dbReference type="AlphaFoldDB" id="A0A7X1E6R3"/>
<evidence type="ECO:0000256" key="1">
    <source>
        <dbReference type="SAM" id="MobiDB-lite"/>
    </source>
</evidence>
<dbReference type="Proteomes" id="UP000525652">
    <property type="component" value="Unassembled WGS sequence"/>
</dbReference>
<accession>A0A7X1E6R3</accession>
<protein>
    <submittedName>
        <fullName evidence="2">Uncharacterized protein</fullName>
    </submittedName>
</protein>
<gene>
    <name evidence="2" type="ORF">H5P30_21685</name>
</gene>
<evidence type="ECO:0000313" key="2">
    <source>
        <dbReference type="EMBL" id="MBC2604401.1"/>
    </source>
</evidence>
<name>A0A7X1E6R3_9BACT</name>
<proteinExistence type="predicted"/>
<organism evidence="2 3">
    <name type="scientific">Puniceicoccus vermicola</name>
    <dbReference type="NCBI Taxonomy" id="388746"/>
    <lineage>
        <taxon>Bacteria</taxon>
        <taxon>Pseudomonadati</taxon>
        <taxon>Verrucomicrobiota</taxon>
        <taxon>Opitutia</taxon>
        <taxon>Puniceicoccales</taxon>
        <taxon>Puniceicoccaceae</taxon>
        <taxon>Puniceicoccus</taxon>
    </lineage>
</organism>
<feature type="compositionally biased region" description="Polar residues" evidence="1">
    <location>
        <begin position="51"/>
        <end position="69"/>
    </location>
</feature>
<reference evidence="2 3" key="1">
    <citation type="submission" date="2020-07" db="EMBL/GenBank/DDBJ databases">
        <authorList>
            <person name="Feng X."/>
        </authorList>
    </citation>
    <scope>NUCLEOTIDE SEQUENCE [LARGE SCALE GENOMIC DNA]</scope>
    <source>
        <strain evidence="2 3">JCM14086</strain>
    </source>
</reference>